<evidence type="ECO:0000256" key="7">
    <source>
        <dbReference type="ARBA" id="ARBA00023136"/>
    </source>
</evidence>
<feature type="domain" description="ABC transporter" evidence="8">
    <location>
        <begin position="2"/>
        <end position="232"/>
    </location>
</feature>
<keyword evidence="6 9" id="KW-0067">ATP-binding</keyword>
<dbReference type="Gene3D" id="3.40.50.300">
    <property type="entry name" value="P-loop containing nucleotide triphosphate hydrolases"/>
    <property type="match status" value="1"/>
</dbReference>
<evidence type="ECO:0000256" key="1">
    <source>
        <dbReference type="ARBA" id="ARBA00004417"/>
    </source>
</evidence>
<dbReference type="GO" id="GO:0005886">
    <property type="term" value="C:plasma membrane"/>
    <property type="evidence" value="ECO:0007669"/>
    <property type="project" value="UniProtKB-SubCell"/>
</dbReference>
<dbReference type="GO" id="GO:0005524">
    <property type="term" value="F:ATP binding"/>
    <property type="evidence" value="ECO:0007669"/>
    <property type="project" value="UniProtKB-KW"/>
</dbReference>
<name>A0A4U1K4T2_RHOCA</name>
<comment type="similarity">
    <text evidence="2">Belongs to the ABC transporter superfamily.</text>
</comment>
<keyword evidence="7" id="KW-0472">Membrane</keyword>
<protein>
    <submittedName>
        <fullName evidence="9">ABC transporter ATP-binding protein</fullName>
    </submittedName>
</protein>
<accession>A0A4U1K4T2</accession>
<dbReference type="OrthoDB" id="7374568at2"/>
<dbReference type="PANTHER" id="PTHR43297:SF11">
    <property type="entry name" value="ATPASE COMPONENT OF ABC-TYPE TRANSPORT SYSTEM"/>
    <property type="match status" value="1"/>
</dbReference>
<dbReference type="PROSITE" id="PS00211">
    <property type="entry name" value="ABC_TRANSPORTER_1"/>
    <property type="match status" value="1"/>
</dbReference>
<reference evidence="9 10" key="1">
    <citation type="submission" date="2019-04" db="EMBL/GenBank/DDBJ databases">
        <title>Draft Whole-Genome sequence of the purple photosynthetic bacterium Rhodobacter capsulatus SP108 with an indigenous class A beta-lactamase.</title>
        <authorList>
            <person name="Robertson S."/>
            <person name="Meyer T.E."/>
            <person name="Kyndt J.A."/>
        </authorList>
    </citation>
    <scope>NUCLEOTIDE SEQUENCE [LARGE SCALE GENOMIC DNA]</scope>
    <source>
        <strain evidence="9 10">SP108</strain>
    </source>
</reference>
<dbReference type="Pfam" id="PF00005">
    <property type="entry name" value="ABC_tran"/>
    <property type="match status" value="1"/>
</dbReference>
<dbReference type="SUPFAM" id="SSF52540">
    <property type="entry name" value="P-loop containing nucleoside triphosphate hydrolases"/>
    <property type="match status" value="1"/>
</dbReference>
<dbReference type="EMBL" id="SWJZ01000008">
    <property type="protein sequence ID" value="TKD26227.1"/>
    <property type="molecule type" value="Genomic_DNA"/>
</dbReference>
<evidence type="ECO:0000259" key="8">
    <source>
        <dbReference type="PROSITE" id="PS50893"/>
    </source>
</evidence>
<dbReference type="Proteomes" id="UP000310597">
    <property type="component" value="Unassembled WGS sequence"/>
</dbReference>
<dbReference type="PROSITE" id="PS50893">
    <property type="entry name" value="ABC_TRANSPORTER_2"/>
    <property type="match status" value="1"/>
</dbReference>
<evidence type="ECO:0000313" key="9">
    <source>
        <dbReference type="EMBL" id="TKD26227.1"/>
    </source>
</evidence>
<dbReference type="InterPro" id="IPR050388">
    <property type="entry name" value="ABC_Ni/Peptide_Import"/>
</dbReference>
<comment type="caution">
    <text evidence="9">The sequence shown here is derived from an EMBL/GenBank/DDBJ whole genome shotgun (WGS) entry which is preliminary data.</text>
</comment>
<dbReference type="PANTHER" id="PTHR43297">
    <property type="entry name" value="OLIGOPEPTIDE TRANSPORT ATP-BINDING PROTEIN APPD"/>
    <property type="match status" value="1"/>
</dbReference>
<dbReference type="InterPro" id="IPR027417">
    <property type="entry name" value="P-loop_NTPase"/>
</dbReference>
<keyword evidence="4" id="KW-1003">Cell membrane</keyword>
<dbReference type="RefSeq" id="WP_136904806.1">
    <property type="nucleotide sequence ID" value="NZ_SWJZ01000008.1"/>
</dbReference>
<keyword evidence="5" id="KW-0547">Nucleotide-binding</keyword>
<evidence type="ECO:0000256" key="6">
    <source>
        <dbReference type="ARBA" id="ARBA00022840"/>
    </source>
</evidence>
<evidence type="ECO:0000256" key="4">
    <source>
        <dbReference type="ARBA" id="ARBA00022475"/>
    </source>
</evidence>
<gene>
    <name evidence="9" type="ORF">FBT96_02500</name>
</gene>
<proteinExistence type="inferred from homology"/>
<dbReference type="SMART" id="SM00382">
    <property type="entry name" value="AAA"/>
    <property type="match status" value="1"/>
</dbReference>
<evidence type="ECO:0000256" key="5">
    <source>
        <dbReference type="ARBA" id="ARBA00022741"/>
    </source>
</evidence>
<dbReference type="InterPro" id="IPR017871">
    <property type="entry name" value="ABC_transporter-like_CS"/>
</dbReference>
<dbReference type="GO" id="GO:0016887">
    <property type="term" value="F:ATP hydrolysis activity"/>
    <property type="evidence" value="ECO:0007669"/>
    <property type="project" value="InterPro"/>
</dbReference>
<dbReference type="InterPro" id="IPR003593">
    <property type="entry name" value="AAA+_ATPase"/>
</dbReference>
<keyword evidence="3" id="KW-0813">Transport</keyword>
<sequence length="245" mass="25142">MLRVTALSVRFRRHDGGHATALSGLELTLARGEVIGLVGGSGAGKSLVAETLMGLLPGNAEVCGQITLDGQGLAPGQLALAPQAIDALDPLTRLGAQITRFARLAGQPPPDIPAALARLGLPETAARAFPHELSGGMAKRALIATALATGAGFLIADEPTLGLDPETADRILALLAGLAAQGHGVCVISHDLPRLIAIAGRITILQEGRMVETAMAGDFTGGQLRHPFSRALWAAQSWAEADLPC</sequence>
<organism evidence="9 10">
    <name type="scientific">Rhodobacter capsulatus</name>
    <name type="common">Rhodopseudomonas capsulata</name>
    <dbReference type="NCBI Taxonomy" id="1061"/>
    <lineage>
        <taxon>Bacteria</taxon>
        <taxon>Pseudomonadati</taxon>
        <taxon>Pseudomonadota</taxon>
        <taxon>Alphaproteobacteria</taxon>
        <taxon>Rhodobacterales</taxon>
        <taxon>Rhodobacter group</taxon>
        <taxon>Rhodobacter</taxon>
    </lineage>
</organism>
<comment type="subcellular location">
    <subcellularLocation>
        <location evidence="1">Cell inner membrane</location>
        <topology evidence="1">Peripheral membrane protein</topology>
    </subcellularLocation>
</comment>
<evidence type="ECO:0000256" key="3">
    <source>
        <dbReference type="ARBA" id="ARBA00022448"/>
    </source>
</evidence>
<evidence type="ECO:0000313" key="10">
    <source>
        <dbReference type="Proteomes" id="UP000310597"/>
    </source>
</evidence>
<evidence type="ECO:0000256" key="2">
    <source>
        <dbReference type="ARBA" id="ARBA00005417"/>
    </source>
</evidence>
<dbReference type="AlphaFoldDB" id="A0A4U1K4T2"/>
<dbReference type="InterPro" id="IPR003439">
    <property type="entry name" value="ABC_transporter-like_ATP-bd"/>
</dbReference>